<accession>A0A164U0F7</accession>
<proteinExistence type="predicted"/>
<feature type="compositionally biased region" description="Polar residues" evidence="1">
    <location>
        <begin position="257"/>
        <end position="274"/>
    </location>
</feature>
<feature type="compositionally biased region" description="Polar residues" evidence="1">
    <location>
        <begin position="29"/>
        <end position="74"/>
    </location>
</feature>
<evidence type="ECO:0000313" key="3">
    <source>
        <dbReference type="Proteomes" id="UP000076722"/>
    </source>
</evidence>
<feature type="region of interest" description="Disordered" evidence="1">
    <location>
        <begin position="239"/>
        <end position="332"/>
    </location>
</feature>
<feature type="compositionally biased region" description="Polar residues" evidence="1">
    <location>
        <begin position="371"/>
        <end position="386"/>
    </location>
</feature>
<feature type="compositionally biased region" description="Polar residues" evidence="1">
    <location>
        <begin position="1"/>
        <end position="13"/>
    </location>
</feature>
<feature type="region of interest" description="Disordered" evidence="1">
    <location>
        <begin position="345"/>
        <end position="416"/>
    </location>
</feature>
<name>A0A164U0F7_9AGAM</name>
<feature type="compositionally biased region" description="Polar residues" evidence="1">
    <location>
        <begin position="285"/>
        <end position="331"/>
    </location>
</feature>
<sequence length="526" mass="56182">MTNYSRGSTSFGNHTGAAGGPSYQPPNPTFQNSQGPDLHTPFQTNTSPSRHSGALSSPQDRPSYPRNPSSSDSYFSGGAGEQARKDGQYSPGQTYGNTNSSGNYQPQTSPYSQASSGITPWDMSAANGPRGVGNSPQGMHDNSMITEGFGVANRNSRAIPGNGSSFGIANNNHIGFGQTQPAGQIFSPTIGFGYRSNTANNRTDTFPPNNLGLSAGHTDAFANQTYNEGYTRNGFAEDISRNTPRGGANGFPLPFGPTSSQPSLPPFHNSQQPQFGVPNPATWPRLSTDNPRSTQPINTVPGSQGLSSSISGWANTPSIPSDKSYGQSTGDINVFGGVPGGSTFVPAQARGLPGVPRAPGASPLPPPAGKQQGTGATVQRRSSWDNQMKDDSMDDEPTGSDKKKHLMDNQARSREKRKDALKFLQEAVLQTLGSDEQTNNRKLPEADLIMLAAKKLISNKQSEEQLKRELTEICADNQLIKPGEQLSRRDLTRRIEKALPSPGFTGPPQPNQYNALPEPVNQYQFQ</sequence>
<dbReference type="EMBL" id="KV419409">
    <property type="protein sequence ID" value="KZS92803.1"/>
    <property type="molecule type" value="Genomic_DNA"/>
</dbReference>
<dbReference type="AlphaFoldDB" id="A0A164U0F7"/>
<evidence type="ECO:0000256" key="1">
    <source>
        <dbReference type="SAM" id="MobiDB-lite"/>
    </source>
</evidence>
<protein>
    <submittedName>
        <fullName evidence="2">Uncharacterized protein</fullName>
    </submittedName>
</protein>
<evidence type="ECO:0000313" key="2">
    <source>
        <dbReference type="EMBL" id="KZS92803.1"/>
    </source>
</evidence>
<keyword evidence="3" id="KW-1185">Reference proteome</keyword>
<feature type="compositionally biased region" description="Polar residues" evidence="1">
    <location>
        <begin position="90"/>
        <end position="118"/>
    </location>
</feature>
<organism evidence="2 3">
    <name type="scientific">Sistotremastrum niveocremeum HHB9708</name>
    <dbReference type="NCBI Taxonomy" id="1314777"/>
    <lineage>
        <taxon>Eukaryota</taxon>
        <taxon>Fungi</taxon>
        <taxon>Dikarya</taxon>
        <taxon>Basidiomycota</taxon>
        <taxon>Agaricomycotina</taxon>
        <taxon>Agaricomycetes</taxon>
        <taxon>Sistotremastrales</taxon>
        <taxon>Sistotremastraceae</taxon>
        <taxon>Sertulicium</taxon>
        <taxon>Sertulicium niveocremeum</taxon>
    </lineage>
</organism>
<gene>
    <name evidence="2" type="ORF">SISNIDRAFT_495967</name>
</gene>
<reference evidence="2 3" key="1">
    <citation type="journal article" date="2016" name="Mol. Biol. Evol.">
        <title>Comparative Genomics of Early-Diverging Mushroom-Forming Fungi Provides Insights into the Origins of Lignocellulose Decay Capabilities.</title>
        <authorList>
            <person name="Nagy L.G."/>
            <person name="Riley R."/>
            <person name="Tritt A."/>
            <person name="Adam C."/>
            <person name="Daum C."/>
            <person name="Floudas D."/>
            <person name="Sun H."/>
            <person name="Yadav J.S."/>
            <person name="Pangilinan J."/>
            <person name="Larsson K.H."/>
            <person name="Matsuura K."/>
            <person name="Barry K."/>
            <person name="Labutti K."/>
            <person name="Kuo R."/>
            <person name="Ohm R.A."/>
            <person name="Bhattacharya S.S."/>
            <person name="Shirouzu T."/>
            <person name="Yoshinaga Y."/>
            <person name="Martin F.M."/>
            <person name="Grigoriev I.V."/>
            <person name="Hibbett D.S."/>
        </authorList>
    </citation>
    <scope>NUCLEOTIDE SEQUENCE [LARGE SCALE GENOMIC DNA]</scope>
    <source>
        <strain evidence="2 3">HHB9708</strain>
    </source>
</reference>
<dbReference type="Proteomes" id="UP000076722">
    <property type="component" value="Unassembled WGS sequence"/>
</dbReference>
<feature type="region of interest" description="Disordered" evidence="1">
    <location>
        <begin position="1"/>
        <end position="145"/>
    </location>
</feature>
<feature type="region of interest" description="Disordered" evidence="1">
    <location>
        <begin position="498"/>
        <end position="526"/>
    </location>
</feature>